<dbReference type="OrthoDB" id="431034at2759"/>
<keyword evidence="7 13" id="KW-0862">Zinc</keyword>
<dbReference type="InterPro" id="IPR018097">
    <property type="entry name" value="EGF_Ca-bd_CS"/>
</dbReference>
<organism evidence="21 22">
    <name type="scientific">Hermetia illucens</name>
    <name type="common">Black soldier fly</name>
    <dbReference type="NCBI Taxonomy" id="343691"/>
    <lineage>
        <taxon>Eukaryota</taxon>
        <taxon>Metazoa</taxon>
        <taxon>Ecdysozoa</taxon>
        <taxon>Arthropoda</taxon>
        <taxon>Hexapoda</taxon>
        <taxon>Insecta</taxon>
        <taxon>Pterygota</taxon>
        <taxon>Neoptera</taxon>
        <taxon>Endopterygota</taxon>
        <taxon>Diptera</taxon>
        <taxon>Brachycera</taxon>
        <taxon>Stratiomyomorpha</taxon>
        <taxon>Stratiomyidae</taxon>
        <taxon>Hermetiinae</taxon>
        <taxon>Hermetia</taxon>
    </lineage>
</organism>
<dbReference type="PROSITE" id="PS01186">
    <property type="entry name" value="EGF_2"/>
    <property type="match status" value="2"/>
</dbReference>
<evidence type="ECO:0000256" key="17">
    <source>
        <dbReference type="RuleBase" id="RU361183"/>
    </source>
</evidence>
<evidence type="ECO:0000256" key="8">
    <source>
        <dbReference type="ARBA" id="ARBA00023049"/>
    </source>
</evidence>
<sequence length="1005" mass="114860">MNWLMHFSWIFLTVTLFLCESSLTYKLNNNHWNRNGFVRLTDRIHRGSNQHKFIGTHSRTRKIMTDMDLATSYDGDVLLPDMAFTSNRAPVQKSDIPSSSHRTVRTVVAKEDRIWEHGVIPYMIDRIFNDSQRTLFRDAMNHWENYTCLKFVERQPDLHPNYITFTILSCGCCSFVGKRGNGGQAISIGKDCDKFGVIVHELGHVIGFWHEHTRPDRDDHIFVDKANIIKHQEGNFEVLKKDEVDFLGMPYDYESIMHYARNTFSKSSYLDTIIPKQLTGKGRPEIGQRYKLSRGDIAQANLLYKCPQCGRTFQDDHGDFTSPTYDFTEEVQSQVEKCEWRITTHSGERLQMTIRNLSIFESVGCATDYLEIRDGYWDKSPLIGRYCGNATEIKIKSQSNRFLVRYVNTHRNKGFRGFQATYFSFCGGEFSTSTDTRIISPNYPLNYLPNKECTWKIVAPEGIHIALKFEQFQLEYHKSCENDYLEIQNGDVVEVYCGSDYPQLIKSEGNQLTIRFFTDNTVERKGFSAIFANDIDKCAQGKHNCEHQCVNTLDSYKCTCEIGYKLGSDGKSCHDSCGSLIEVEDTVGTVSTPSFPDKYPNNIECVWELVAPVNRQVFLNFTHFQLEGGTLHLDCNYDNVTVFSQMDDNFKRMGTFCGSTKPPLIVSDKNILRIEFHSDKSIEHAGFSAIYFTDVDECATNNGGCQHFCENTLGSYNCTCKSGYTLNENQHNCDESACKFEFVKPHGIIMSPNYPNPYPPNSDCLWFINVLKGQRIRLGFKGIDIENHQECVYDYLAIYDGPSLLSSSLGKFCGENKPPPMTSTSNELSINFKSDNTSQHSGFKIYYSAICGGYLRATNETQRFYSHPKYGQRNYKGNMDCTWTIQSDPDYSVQLTFEVFEVEHTENCSLDYVEIYDYSGPDTKYFGKYCGNSIPPNITSISDALIVRFRTDKDMNMKGFVISYAEVDASDDYETILPESSEIVTPFPGYQKSIYLPDSDDSTGG</sequence>
<dbReference type="FunFam" id="3.40.390.10:FF:000004">
    <property type="entry name" value="Metalloendopeptidase"/>
    <property type="match status" value="1"/>
</dbReference>
<dbReference type="Gene3D" id="2.10.25.10">
    <property type="entry name" value="Laminin"/>
    <property type="match status" value="2"/>
</dbReference>
<dbReference type="PRINTS" id="PR00480">
    <property type="entry name" value="ASTACIN"/>
</dbReference>
<feature type="domain" description="CUB" evidence="18">
    <location>
        <begin position="851"/>
        <end position="967"/>
    </location>
</feature>
<evidence type="ECO:0000313" key="21">
    <source>
        <dbReference type="EMBL" id="CAD7084768.1"/>
    </source>
</evidence>
<evidence type="ECO:0000256" key="16">
    <source>
        <dbReference type="PROSITE-ProRule" id="PRU01211"/>
    </source>
</evidence>
<evidence type="ECO:0000256" key="3">
    <source>
        <dbReference type="ARBA" id="ARBA00022723"/>
    </source>
</evidence>
<dbReference type="AlphaFoldDB" id="A0A7R8UPT1"/>
<feature type="active site" evidence="12 16">
    <location>
        <position position="201"/>
    </location>
</feature>
<dbReference type="FunFam" id="2.60.120.290:FF:000005">
    <property type="entry name" value="Procollagen C-endopeptidase enhancer 1"/>
    <property type="match status" value="1"/>
</dbReference>
<keyword evidence="22" id="KW-1185">Reference proteome</keyword>
<dbReference type="InterPro" id="IPR024079">
    <property type="entry name" value="MetalloPept_cat_dom_sf"/>
</dbReference>
<dbReference type="InterPro" id="IPR035914">
    <property type="entry name" value="Sperma_CUB_dom_sf"/>
</dbReference>
<evidence type="ECO:0000259" key="19">
    <source>
        <dbReference type="PROSITE" id="PS50026"/>
    </source>
</evidence>
<evidence type="ECO:0000256" key="15">
    <source>
        <dbReference type="PROSITE-ProRule" id="PRU00076"/>
    </source>
</evidence>
<keyword evidence="8 16" id="KW-0482">Metalloprotease</keyword>
<evidence type="ECO:0000256" key="5">
    <source>
        <dbReference type="ARBA" id="ARBA00022737"/>
    </source>
</evidence>
<keyword evidence="1 15" id="KW-0245">EGF-like domain</keyword>
<evidence type="ECO:0000256" key="9">
    <source>
        <dbReference type="ARBA" id="ARBA00023145"/>
    </source>
</evidence>
<feature type="disulfide bond" evidence="14">
    <location>
        <begin position="480"/>
        <end position="497"/>
    </location>
</feature>
<dbReference type="SUPFAM" id="SSF57196">
    <property type="entry name" value="EGF/Laminin"/>
    <property type="match status" value="2"/>
</dbReference>
<feature type="domain" description="CUB" evidence="18">
    <location>
        <begin position="426"/>
        <end position="534"/>
    </location>
</feature>
<feature type="domain" description="Peptidase M12A" evidence="20">
    <location>
        <begin position="102"/>
        <end position="307"/>
    </location>
</feature>
<accession>A0A7R8UPT1</accession>
<dbReference type="GO" id="GO:0008270">
    <property type="term" value="F:zinc ion binding"/>
    <property type="evidence" value="ECO:0007669"/>
    <property type="project" value="UniProtKB-UniRule"/>
</dbReference>
<feature type="domain" description="CUB" evidence="18">
    <location>
        <begin position="309"/>
        <end position="425"/>
    </location>
</feature>
<dbReference type="Gene3D" id="2.60.120.290">
    <property type="entry name" value="Spermadhesin, CUB domain"/>
    <property type="match status" value="5"/>
</dbReference>
<dbReference type="InterPro" id="IPR000152">
    <property type="entry name" value="EGF-type_Asp/Asn_hydroxyl_site"/>
</dbReference>
<dbReference type="SMART" id="SM00235">
    <property type="entry name" value="ZnMc"/>
    <property type="match status" value="1"/>
</dbReference>
<dbReference type="Proteomes" id="UP000594454">
    <property type="component" value="Chromosome 3"/>
</dbReference>
<evidence type="ECO:0000256" key="14">
    <source>
        <dbReference type="PROSITE-ProRule" id="PRU00059"/>
    </source>
</evidence>
<evidence type="ECO:0000256" key="6">
    <source>
        <dbReference type="ARBA" id="ARBA00022801"/>
    </source>
</evidence>
<evidence type="ECO:0000256" key="2">
    <source>
        <dbReference type="ARBA" id="ARBA00022670"/>
    </source>
</evidence>
<dbReference type="InterPro" id="IPR015446">
    <property type="entry name" value="BMP_1/tolloid-like"/>
</dbReference>
<dbReference type="PANTHER" id="PTHR24251">
    <property type="entry name" value="OVOCHYMASE-RELATED"/>
    <property type="match status" value="1"/>
</dbReference>
<keyword evidence="6 16" id="KW-0378">Hydrolase</keyword>
<evidence type="ECO:0000256" key="1">
    <source>
        <dbReference type="ARBA" id="ARBA00022536"/>
    </source>
</evidence>
<dbReference type="InterPro" id="IPR001506">
    <property type="entry name" value="Peptidase_M12A"/>
</dbReference>
<keyword evidence="11" id="KW-0325">Glycoprotein</keyword>
<feature type="domain" description="EGF-like" evidence="19">
    <location>
        <begin position="694"/>
        <end position="734"/>
    </location>
</feature>
<comment type="caution">
    <text evidence="15">Lacks conserved residue(s) required for the propagation of feature annotation.</text>
</comment>
<dbReference type="PROSITE" id="PS00010">
    <property type="entry name" value="ASX_HYDROXYL"/>
    <property type="match status" value="2"/>
</dbReference>
<dbReference type="FunFam" id="2.10.25.10:FF:000240">
    <property type="entry name" value="Vitamin K-dependent protein S"/>
    <property type="match status" value="1"/>
</dbReference>
<dbReference type="SMART" id="SM00181">
    <property type="entry name" value="EGF"/>
    <property type="match status" value="2"/>
</dbReference>
<keyword evidence="10 14" id="KW-1015">Disulfide bond</keyword>
<feature type="disulfide bond" evidence="16">
    <location>
        <begin position="170"/>
        <end position="192"/>
    </location>
</feature>
<dbReference type="OMA" id="ANYRIAT"/>
<feature type="binding site" evidence="13 16">
    <location>
        <position position="200"/>
    </location>
    <ligand>
        <name>Zn(2+)</name>
        <dbReference type="ChEBI" id="CHEBI:29105"/>
        <note>catalytic</note>
    </ligand>
</feature>
<dbReference type="PROSITE" id="PS01187">
    <property type="entry name" value="EGF_CA"/>
    <property type="match status" value="1"/>
</dbReference>
<dbReference type="GO" id="GO:0004222">
    <property type="term" value="F:metalloendopeptidase activity"/>
    <property type="evidence" value="ECO:0007669"/>
    <property type="project" value="UniProtKB-UniRule"/>
</dbReference>
<dbReference type="Gene3D" id="3.40.390.10">
    <property type="entry name" value="Collagenase (Catalytic Domain)"/>
    <property type="match status" value="1"/>
</dbReference>
<protein>
    <recommendedName>
        <fullName evidence="17">Metalloendopeptidase</fullName>
        <ecNumber evidence="17">3.4.24.-</ecNumber>
    </recommendedName>
</protein>
<keyword evidence="9" id="KW-0865">Zymogen</keyword>
<feature type="disulfide bond" evidence="16">
    <location>
        <begin position="172"/>
        <end position="173"/>
    </location>
</feature>
<dbReference type="SMART" id="SM00179">
    <property type="entry name" value="EGF_CA"/>
    <property type="match status" value="2"/>
</dbReference>
<dbReference type="SUPFAM" id="SSF49854">
    <property type="entry name" value="Spermadhesin, CUB domain"/>
    <property type="match status" value="5"/>
</dbReference>
<evidence type="ECO:0000256" key="10">
    <source>
        <dbReference type="ARBA" id="ARBA00023157"/>
    </source>
</evidence>
<keyword evidence="5" id="KW-0677">Repeat</keyword>
<dbReference type="InterPro" id="IPR006026">
    <property type="entry name" value="Peptidase_Metallo"/>
</dbReference>
<feature type="disulfide bond" evidence="14">
    <location>
        <begin position="426"/>
        <end position="453"/>
    </location>
</feature>
<dbReference type="Pfam" id="PF07645">
    <property type="entry name" value="EGF_CA"/>
    <property type="match status" value="1"/>
</dbReference>
<feature type="binding site" evidence="13 16">
    <location>
        <position position="204"/>
    </location>
    <ligand>
        <name>Zn(2+)</name>
        <dbReference type="ChEBI" id="CHEBI:29105"/>
        <note>catalytic</note>
    </ligand>
</feature>
<dbReference type="PROSITE" id="PS51864">
    <property type="entry name" value="ASTACIN"/>
    <property type="match status" value="1"/>
</dbReference>
<proteinExistence type="predicted"/>
<dbReference type="PROSITE" id="PS50026">
    <property type="entry name" value="EGF_3"/>
    <property type="match status" value="2"/>
</dbReference>
<dbReference type="SMART" id="SM00042">
    <property type="entry name" value="CUB"/>
    <property type="match status" value="5"/>
</dbReference>
<dbReference type="PIRSF" id="PIRSF001199">
    <property type="entry name" value="BMP_1/tolloid-like"/>
    <property type="match status" value="1"/>
</dbReference>
<reference evidence="21 22" key="1">
    <citation type="submission" date="2020-11" db="EMBL/GenBank/DDBJ databases">
        <authorList>
            <person name="Wallbank WR R."/>
            <person name="Pardo Diaz C."/>
            <person name="Kozak K."/>
            <person name="Martin S."/>
            <person name="Jiggins C."/>
            <person name="Moest M."/>
            <person name="Warren A I."/>
            <person name="Generalovic N T."/>
            <person name="Byers J.R.P. K."/>
            <person name="Montejo-Kovacevich G."/>
            <person name="Yen C E."/>
        </authorList>
    </citation>
    <scope>NUCLEOTIDE SEQUENCE [LARGE SCALE GENOMIC DNA]</scope>
</reference>
<keyword evidence="2 16" id="KW-0645">Protease</keyword>
<evidence type="ECO:0000256" key="4">
    <source>
        <dbReference type="ARBA" id="ARBA00022729"/>
    </source>
</evidence>
<name>A0A7R8UPT1_HERIL</name>
<dbReference type="InParanoid" id="A0A7R8UPT1"/>
<dbReference type="GO" id="GO:0006508">
    <property type="term" value="P:proteolysis"/>
    <property type="evidence" value="ECO:0007669"/>
    <property type="project" value="UniProtKB-KW"/>
</dbReference>
<feature type="chain" id="PRO_5031609883" description="Metalloendopeptidase" evidence="17">
    <location>
        <begin position="25"/>
        <end position="1005"/>
    </location>
</feature>
<dbReference type="PROSITE" id="PS01180">
    <property type="entry name" value="CUB"/>
    <property type="match status" value="5"/>
</dbReference>
<dbReference type="SUPFAM" id="SSF55486">
    <property type="entry name" value="Metalloproteases ('zincins'), catalytic domain"/>
    <property type="match status" value="1"/>
</dbReference>
<dbReference type="GO" id="GO:0005509">
    <property type="term" value="F:calcium ion binding"/>
    <property type="evidence" value="ECO:0007669"/>
    <property type="project" value="InterPro"/>
</dbReference>
<evidence type="ECO:0000256" key="12">
    <source>
        <dbReference type="PIRSR" id="PIRSR001199-1"/>
    </source>
</evidence>
<evidence type="ECO:0000259" key="18">
    <source>
        <dbReference type="PROSITE" id="PS01180"/>
    </source>
</evidence>
<evidence type="ECO:0000256" key="13">
    <source>
        <dbReference type="PIRSR" id="PIRSR001199-2"/>
    </source>
</evidence>
<dbReference type="EMBL" id="LR899011">
    <property type="protein sequence ID" value="CAD7084768.1"/>
    <property type="molecule type" value="Genomic_DNA"/>
</dbReference>
<dbReference type="InterPro" id="IPR001881">
    <property type="entry name" value="EGF-like_Ca-bd_dom"/>
</dbReference>
<dbReference type="Pfam" id="PF01400">
    <property type="entry name" value="Astacin"/>
    <property type="match status" value="1"/>
</dbReference>
<dbReference type="Pfam" id="PF14670">
    <property type="entry name" value="FXa_inhibition"/>
    <property type="match status" value="1"/>
</dbReference>
<dbReference type="FunFam" id="2.60.120.290:FF:000013">
    <property type="entry name" value="Membrane frizzled-related protein"/>
    <property type="match status" value="4"/>
</dbReference>
<feature type="domain" description="CUB" evidence="18">
    <location>
        <begin position="738"/>
        <end position="850"/>
    </location>
</feature>
<dbReference type="CDD" id="cd00041">
    <property type="entry name" value="CUB"/>
    <property type="match status" value="5"/>
</dbReference>
<dbReference type="Pfam" id="PF00431">
    <property type="entry name" value="CUB"/>
    <property type="match status" value="5"/>
</dbReference>
<dbReference type="InterPro" id="IPR049883">
    <property type="entry name" value="NOTCH1_EGF-like"/>
</dbReference>
<dbReference type="EC" id="3.4.24.-" evidence="17"/>
<keyword evidence="4 17" id="KW-0732">Signal</keyword>
<evidence type="ECO:0000259" key="20">
    <source>
        <dbReference type="PROSITE" id="PS51864"/>
    </source>
</evidence>
<feature type="signal peptide" evidence="17">
    <location>
        <begin position="1"/>
        <end position="24"/>
    </location>
</feature>
<feature type="binding site" evidence="13 16">
    <location>
        <position position="210"/>
    </location>
    <ligand>
        <name>Zn(2+)</name>
        <dbReference type="ChEBI" id="CHEBI:29105"/>
        <note>catalytic</note>
    </ligand>
</feature>
<feature type="domain" description="EGF-like" evidence="19">
    <location>
        <begin position="534"/>
        <end position="574"/>
    </location>
</feature>
<feature type="domain" description="CUB" evidence="18">
    <location>
        <begin position="577"/>
        <end position="694"/>
    </location>
</feature>
<evidence type="ECO:0000256" key="7">
    <source>
        <dbReference type="ARBA" id="ARBA00022833"/>
    </source>
</evidence>
<evidence type="ECO:0000313" key="22">
    <source>
        <dbReference type="Proteomes" id="UP000594454"/>
    </source>
</evidence>
<dbReference type="InterPro" id="IPR000859">
    <property type="entry name" value="CUB_dom"/>
</dbReference>
<keyword evidence="3 13" id="KW-0479">Metal-binding</keyword>
<comment type="cofactor">
    <cofactor evidence="16 17">
        <name>Zn(2+)</name>
        <dbReference type="ChEBI" id="CHEBI:29105"/>
    </cofactor>
    <text evidence="16 17">Binds 1 zinc ion per subunit.</text>
</comment>
<gene>
    <name evidence="21" type="ORF">HERILL_LOCUS7645</name>
</gene>
<evidence type="ECO:0000256" key="11">
    <source>
        <dbReference type="ARBA" id="ARBA00023180"/>
    </source>
</evidence>
<dbReference type="InterPro" id="IPR000742">
    <property type="entry name" value="EGF"/>
</dbReference>